<dbReference type="PANTHER" id="PTHR42085:SF1">
    <property type="entry name" value="F-BOX DOMAIN-CONTAINING PROTEIN"/>
    <property type="match status" value="1"/>
</dbReference>
<dbReference type="InterPro" id="IPR038883">
    <property type="entry name" value="AN11006-like"/>
</dbReference>
<feature type="non-terminal residue" evidence="2">
    <location>
        <position position="1"/>
    </location>
</feature>
<dbReference type="Pfam" id="PF20150">
    <property type="entry name" value="2EXR"/>
    <property type="match status" value="1"/>
</dbReference>
<evidence type="ECO:0000313" key="2">
    <source>
        <dbReference type="EMBL" id="KAF2825112.1"/>
    </source>
</evidence>
<evidence type="ECO:0000313" key="3">
    <source>
        <dbReference type="Proteomes" id="UP000799424"/>
    </source>
</evidence>
<reference evidence="2" key="1">
    <citation type="journal article" date="2020" name="Stud. Mycol.">
        <title>101 Dothideomycetes genomes: a test case for predicting lifestyles and emergence of pathogens.</title>
        <authorList>
            <person name="Haridas S."/>
            <person name="Albert R."/>
            <person name="Binder M."/>
            <person name="Bloem J."/>
            <person name="Labutti K."/>
            <person name="Salamov A."/>
            <person name="Andreopoulos B."/>
            <person name="Baker S."/>
            <person name="Barry K."/>
            <person name="Bills G."/>
            <person name="Bluhm B."/>
            <person name="Cannon C."/>
            <person name="Castanera R."/>
            <person name="Culley D."/>
            <person name="Daum C."/>
            <person name="Ezra D."/>
            <person name="Gonzalez J."/>
            <person name="Henrissat B."/>
            <person name="Kuo A."/>
            <person name="Liang C."/>
            <person name="Lipzen A."/>
            <person name="Lutzoni F."/>
            <person name="Magnuson J."/>
            <person name="Mondo S."/>
            <person name="Nolan M."/>
            <person name="Ohm R."/>
            <person name="Pangilinan J."/>
            <person name="Park H.-J."/>
            <person name="Ramirez L."/>
            <person name="Alfaro M."/>
            <person name="Sun H."/>
            <person name="Tritt A."/>
            <person name="Yoshinaga Y."/>
            <person name="Zwiers L.-H."/>
            <person name="Turgeon B."/>
            <person name="Goodwin S."/>
            <person name="Spatafora J."/>
            <person name="Crous P."/>
            <person name="Grigoriev I."/>
        </authorList>
    </citation>
    <scope>NUCLEOTIDE SEQUENCE</scope>
    <source>
        <strain evidence="2">CBS 113818</strain>
    </source>
</reference>
<name>A0A6A6ZVP0_9PLEO</name>
<dbReference type="PANTHER" id="PTHR42085">
    <property type="entry name" value="F-BOX DOMAIN-CONTAINING PROTEIN"/>
    <property type="match status" value="1"/>
</dbReference>
<dbReference type="Proteomes" id="UP000799424">
    <property type="component" value="Unassembled WGS sequence"/>
</dbReference>
<gene>
    <name evidence="2" type="ORF">CC86DRAFT_271792</name>
</gene>
<dbReference type="AlphaFoldDB" id="A0A6A6ZVP0"/>
<keyword evidence="3" id="KW-1185">Reference proteome</keyword>
<dbReference type="EMBL" id="MU006228">
    <property type="protein sequence ID" value="KAF2825112.1"/>
    <property type="molecule type" value="Genomic_DNA"/>
</dbReference>
<organism evidence="2 3">
    <name type="scientific">Ophiobolus disseminans</name>
    <dbReference type="NCBI Taxonomy" id="1469910"/>
    <lineage>
        <taxon>Eukaryota</taxon>
        <taxon>Fungi</taxon>
        <taxon>Dikarya</taxon>
        <taxon>Ascomycota</taxon>
        <taxon>Pezizomycotina</taxon>
        <taxon>Dothideomycetes</taxon>
        <taxon>Pleosporomycetidae</taxon>
        <taxon>Pleosporales</taxon>
        <taxon>Pleosporineae</taxon>
        <taxon>Phaeosphaeriaceae</taxon>
        <taxon>Ophiobolus</taxon>
    </lineage>
</organism>
<protein>
    <recommendedName>
        <fullName evidence="1">2EXR domain-containing protein</fullName>
    </recommendedName>
</protein>
<dbReference type="InterPro" id="IPR045518">
    <property type="entry name" value="2EXR"/>
</dbReference>
<feature type="non-terminal residue" evidence="2">
    <location>
        <position position="84"/>
    </location>
</feature>
<feature type="domain" description="2EXR" evidence="1">
    <location>
        <begin position="1"/>
        <end position="64"/>
    </location>
</feature>
<evidence type="ECO:0000259" key="1">
    <source>
        <dbReference type="Pfam" id="PF20150"/>
    </source>
</evidence>
<dbReference type="OrthoDB" id="5413827at2759"/>
<sequence length="84" mass="10167">FLDLPGELRNQIYDYVFDQTCHIPKRGEYHSGNISHPVVLLHTCRQIHHETQLLPYKRFTFSFYSKFSLGMWERKRTKQQLKLV</sequence>
<proteinExistence type="predicted"/>
<accession>A0A6A6ZVP0</accession>